<evidence type="ECO:0000256" key="2">
    <source>
        <dbReference type="SAM" id="SignalP"/>
    </source>
</evidence>
<dbReference type="WormBase" id="T07C12.10">
    <property type="protein sequence ID" value="CE06392"/>
    <property type="gene ID" value="WBGene00011574"/>
</dbReference>
<evidence type="ECO:0000256" key="1">
    <source>
        <dbReference type="SAM" id="MobiDB-lite"/>
    </source>
</evidence>
<organism evidence="3 4">
    <name type="scientific">Caenorhabditis elegans</name>
    <dbReference type="NCBI Taxonomy" id="6239"/>
    <lineage>
        <taxon>Eukaryota</taxon>
        <taxon>Metazoa</taxon>
        <taxon>Ecdysozoa</taxon>
        <taxon>Nematoda</taxon>
        <taxon>Chromadorea</taxon>
        <taxon>Rhabditida</taxon>
        <taxon>Rhabditina</taxon>
        <taxon>Rhabditomorpha</taxon>
        <taxon>Rhabditoidea</taxon>
        <taxon>Rhabditidae</taxon>
        <taxon>Peloderinae</taxon>
        <taxon>Caenorhabditis</taxon>
    </lineage>
</organism>
<gene>
    <name evidence="3" type="ORF">CELE_T07C12.10</name>
    <name evidence="3 5" type="ORF">T07C12.10</name>
</gene>
<sequence length="88" mass="9725">MLVELLFLIILLSMQLVGCQKKKNDATKLKPRNLDKPGGGSGRAPFDKKPSSDDIKNLEPVKEEKMAERPADDNETINDAKSNWGTVS</sequence>
<dbReference type="UCSC" id="T07C12.10">
    <property type="organism name" value="c. elegans"/>
</dbReference>
<dbReference type="FunCoup" id="Q22278">
    <property type="interactions" value="268"/>
</dbReference>
<dbReference type="PhylomeDB" id="Q22278"/>
<dbReference type="OrthoDB" id="5783911at2759"/>
<dbReference type="OMA" id="CELVFIT"/>
<name>Q22278_CAEEL</name>
<dbReference type="eggNOG" id="ENOG502TISU">
    <property type="taxonomic scope" value="Eukaryota"/>
</dbReference>
<feature type="region of interest" description="Disordered" evidence="1">
    <location>
        <begin position="22"/>
        <end position="88"/>
    </location>
</feature>
<dbReference type="RefSeq" id="NP_505564.1">
    <property type="nucleotide sequence ID" value="NM_073163.1"/>
</dbReference>
<dbReference type="Proteomes" id="UP000001940">
    <property type="component" value="Chromosome V"/>
</dbReference>
<dbReference type="CTD" id="188218"/>
<dbReference type="AGR" id="WB:WBGene00011574"/>
<keyword evidence="4" id="KW-1185">Reference proteome</keyword>
<accession>Q22278</accession>
<dbReference type="PANTHER" id="PTHR37439:SF2">
    <property type="entry name" value="SECRETED PROTEIN"/>
    <property type="match status" value="1"/>
</dbReference>
<dbReference type="PeptideAtlas" id="Q22278"/>
<feature type="chain" id="PRO_5004200323" evidence="2">
    <location>
        <begin position="20"/>
        <end position="88"/>
    </location>
</feature>
<proteinExistence type="predicted"/>
<feature type="compositionally biased region" description="Polar residues" evidence="1">
    <location>
        <begin position="77"/>
        <end position="88"/>
    </location>
</feature>
<evidence type="ECO:0000313" key="3">
    <source>
        <dbReference type="EMBL" id="CAA98281.1"/>
    </source>
</evidence>
<dbReference type="PIR" id="T24638">
    <property type="entry name" value="T24638"/>
</dbReference>
<dbReference type="GeneID" id="188218"/>
<keyword evidence="2" id="KW-0732">Signal</keyword>
<feature type="signal peptide" evidence="2">
    <location>
        <begin position="1"/>
        <end position="19"/>
    </location>
</feature>
<evidence type="ECO:0000313" key="5">
    <source>
        <dbReference type="WormBase" id="T07C12.10"/>
    </source>
</evidence>
<protein>
    <submittedName>
        <fullName evidence="3">Uncharacterized protein</fullName>
    </submittedName>
</protein>
<dbReference type="InParanoid" id="Q22278"/>
<dbReference type="SMR" id="Q22278"/>
<feature type="compositionally biased region" description="Basic and acidic residues" evidence="1">
    <location>
        <begin position="45"/>
        <end position="72"/>
    </location>
</feature>
<evidence type="ECO:0000313" key="4">
    <source>
        <dbReference type="Proteomes" id="UP000001940"/>
    </source>
</evidence>
<feature type="compositionally biased region" description="Basic and acidic residues" evidence="1">
    <location>
        <begin position="22"/>
        <end position="35"/>
    </location>
</feature>
<dbReference type="PANTHER" id="PTHR37439">
    <property type="entry name" value="PROTEIN CBG25991-RELATED"/>
    <property type="match status" value="1"/>
</dbReference>
<reference evidence="3 4" key="1">
    <citation type="journal article" date="1998" name="Science">
        <title>Genome sequence of the nematode C. elegans: a platform for investigating biology.</title>
        <authorList>
            <consortium name="The C. elegans sequencing consortium"/>
            <person name="Sulson J.E."/>
            <person name="Waterston R."/>
        </authorList>
    </citation>
    <scope>NUCLEOTIDE SEQUENCE [LARGE SCALE GENOMIC DNA]</scope>
    <source>
        <strain evidence="3 4">Bristol N2</strain>
    </source>
</reference>
<dbReference type="PaxDb" id="6239-T07C12.10"/>
<dbReference type="AlphaFoldDB" id="Q22278"/>
<dbReference type="EMBL" id="BX284605">
    <property type="protein sequence ID" value="CAA98281.1"/>
    <property type="molecule type" value="Genomic_DNA"/>
</dbReference>
<dbReference type="KEGG" id="cel:CELE_T07C12.10"/>
<dbReference type="HOGENOM" id="CLU_188602_0_0_1"/>
<dbReference type="Bgee" id="WBGene00011574">
    <property type="expression patterns" value="Expressed in larva and 1 other cell type or tissue"/>
</dbReference>